<gene>
    <name evidence="2" type="ORF">IQ19_02807</name>
</gene>
<dbReference type="GeneID" id="89333210"/>
<proteinExistence type="predicted"/>
<protein>
    <submittedName>
        <fullName evidence="2">Glycolate oxidase/D-lactate dehydrogenase</fullName>
    </submittedName>
</protein>
<dbReference type="GO" id="GO:0016491">
    <property type="term" value="F:oxidoreductase activity"/>
    <property type="evidence" value="ECO:0007669"/>
    <property type="project" value="UniProtKB-KW"/>
</dbReference>
<dbReference type="Gene3D" id="3.30.43.10">
    <property type="entry name" value="Uridine Diphospho-n-acetylenolpyruvylglucosamine Reductase, domain 2"/>
    <property type="match status" value="1"/>
</dbReference>
<dbReference type="GO" id="GO:0050660">
    <property type="term" value="F:flavin adenine dinucleotide binding"/>
    <property type="evidence" value="ECO:0007669"/>
    <property type="project" value="InterPro"/>
</dbReference>
<reference evidence="2 3" key="1">
    <citation type="journal article" date="2015" name="Stand. Genomic Sci.">
        <title>Genomic Encyclopedia of Bacterial and Archaeal Type Strains, Phase III: the genomes of soil and plant-associated and newly described type strains.</title>
        <authorList>
            <person name="Whitman W.B."/>
            <person name="Woyke T."/>
            <person name="Klenk H.P."/>
            <person name="Zhou Y."/>
            <person name="Lilburn T.G."/>
            <person name="Beck B.J."/>
            <person name="De Vos P."/>
            <person name="Vandamme P."/>
            <person name="Eisen J.A."/>
            <person name="Garrity G."/>
            <person name="Hugenholtz P."/>
            <person name="Kyrpides N.C."/>
        </authorList>
    </citation>
    <scope>NUCLEOTIDE SEQUENCE [LARGE SCALE GENOMIC DNA]</scope>
    <source>
        <strain evidence="2 3">CGMCC 1.10115</strain>
    </source>
</reference>
<dbReference type="EMBL" id="VLKI01000007">
    <property type="protein sequence ID" value="TWH85866.1"/>
    <property type="molecule type" value="Genomic_DNA"/>
</dbReference>
<evidence type="ECO:0000313" key="3">
    <source>
        <dbReference type="Proteomes" id="UP000318667"/>
    </source>
</evidence>
<dbReference type="SUPFAM" id="SSF56176">
    <property type="entry name" value="FAD-binding/transporter-associated domain-like"/>
    <property type="match status" value="1"/>
</dbReference>
<keyword evidence="3" id="KW-1185">Reference proteome</keyword>
<organism evidence="2 3">
    <name type="scientific">Cytobacillus oceanisediminis</name>
    <dbReference type="NCBI Taxonomy" id="665099"/>
    <lineage>
        <taxon>Bacteria</taxon>
        <taxon>Bacillati</taxon>
        <taxon>Bacillota</taxon>
        <taxon>Bacilli</taxon>
        <taxon>Bacillales</taxon>
        <taxon>Bacillaceae</taxon>
        <taxon>Cytobacillus</taxon>
    </lineage>
</organism>
<sequence>MTYSKIDLFILEELYGVIPDKKRVLTDEMDILSYASDASFGCFKPEAVLQPLETQEISRIAILANKYKNPYISQKTIH</sequence>
<dbReference type="InterPro" id="IPR036318">
    <property type="entry name" value="FAD-bd_PCMH-like_sf"/>
</dbReference>
<dbReference type="Proteomes" id="UP000318667">
    <property type="component" value="Unassembled WGS sequence"/>
</dbReference>
<accession>A0A562JRT4</accession>
<dbReference type="InterPro" id="IPR016167">
    <property type="entry name" value="FAD-bd_PCMH_sub1"/>
</dbReference>
<comment type="caution">
    <text evidence="2">The sequence shown here is derived from an EMBL/GenBank/DDBJ whole genome shotgun (WGS) entry which is preliminary data.</text>
</comment>
<dbReference type="RefSeq" id="WP_338422657.1">
    <property type="nucleotide sequence ID" value="NZ_CBCSDC010000012.1"/>
</dbReference>
<evidence type="ECO:0000313" key="2">
    <source>
        <dbReference type="EMBL" id="TWH85866.1"/>
    </source>
</evidence>
<evidence type="ECO:0000256" key="1">
    <source>
        <dbReference type="ARBA" id="ARBA00023002"/>
    </source>
</evidence>
<keyword evidence="1" id="KW-0560">Oxidoreductase</keyword>
<name>A0A562JRT4_9BACI</name>
<dbReference type="AlphaFoldDB" id="A0A562JRT4"/>